<evidence type="ECO:0000256" key="4">
    <source>
        <dbReference type="ARBA" id="ARBA00022989"/>
    </source>
</evidence>
<keyword evidence="2 10" id="KW-0812">Transmembrane</keyword>
<evidence type="ECO:0000256" key="1">
    <source>
        <dbReference type="ARBA" id="ARBA00004370"/>
    </source>
</evidence>
<comment type="similarity">
    <text evidence="9">Belongs to the SKINT family.</text>
</comment>
<dbReference type="Gene3D" id="2.60.40.10">
    <property type="entry name" value="Immunoglobulins"/>
    <property type="match status" value="2"/>
</dbReference>
<evidence type="ECO:0000313" key="14">
    <source>
        <dbReference type="Proteomes" id="UP000008672"/>
    </source>
</evidence>
<dbReference type="SMART" id="SM00409">
    <property type="entry name" value="IG"/>
    <property type="match status" value="1"/>
</dbReference>
<evidence type="ECO:0000256" key="8">
    <source>
        <dbReference type="ARBA" id="ARBA00023319"/>
    </source>
</evidence>
<evidence type="ECO:0000256" key="7">
    <source>
        <dbReference type="ARBA" id="ARBA00023180"/>
    </source>
</evidence>
<keyword evidence="4 10" id="KW-1133">Transmembrane helix</keyword>
<dbReference type="InParanoid" id="H3ANM9"/>
<dbReference type="HOGENOM" id="CLU_013137_8_4_1"/>
<dbReference type="InterPro" id="IPR003599">
    <property type="entry name" value="Ig_sub"/>
</dbReference>
<dbReference type="FunFam" id="2.60.40.10:FF:000142">
    <property type="entry name" value="V-set domain-containing T-cell activation inhibitor 1"/>
    <property type="match status" value="1"/>
</dbReference>
<evidence type="ECO:0000256" key="6">
    <source>
        <dbReference type="ARBA" id="ARBA00023157"/>
    </source>
</evidence>
<dbReference type="Pfam" id="PF22705">
    <property type="entry name" value="C2-set_3"/>
    <property type="match status" value="1"/>
</dbReference>
<dbReference type="PROSITE" id="PS50835">
    <property type="entry name" value="IG_LIKE"/>
    <property type="match status" value="2"/>
</dbReference>
<dbReference type="InterPro" id="IPR050504">
    <property type="entry name" value="IgSF_BTN/MOG"/>
</dbReference>
<dbReference type="FunFam" id="2.60.40.10:FF:000088">
    <property type="entry name" value="Butyrophilin subfamily 1 member A1"/>
    <property type="match status" value="1"/>
</dbReference>
<dbReference type="InterPro" id="IPR007110">
    <property type="entry name" value="Ig-like_dom"/>
</dbReference>
<accession>H3ANM9</accession>
<evidence type="ECO:0000256" key="3">
    <source>
        <dbReference type="ARBA" id="ARBA00022729"/>
    </source>
</evidence>
<dbReference type="InterPro" id="IPR036179">
    <property type="entry name" value="Ig-like_dom_sf"/>
</dbReference>
<feature type="signal peptide" evidence="11">
    <location>
        <begin position="1"/>
        <end position="22"/>
    </location>
</feature>
<dbReference type="OMA" id="MEEWILS"/>
<dbReference type="EMBL" id="AFYH01155702">
    <property type="status" value="NOT_ANNOTATED_CDS"/>
    <property type="molecule type" value="Genomic_DNA"/>
</dbReference>
<dbReference type="KEGG" id="lcm:102351700"/>
<keyword evidence="6" id="KW-1015">Disulfide bond</keyword>
<evidence type="ECO:0000256" key="10">
    <source>
        <dbReference type="SAM" id="Phobius"/>
    </source>
</evidence>
<dbReference type="GO" id="GO:0042110">
    <property type="term" value="P:T cell activation"/>
    <property type="evidence" value="ECO:0007669"/>
    <property type="project" value="UniProtKB-ARBA"/>
</dbReference>
<proteinExistence type="inferred from homology"/>
<reference evidence="14" key="1">
    <citation type="submission" date="2011-08" db="EMBL/GenBank/DDBJ databases">
        <title>The draft genome of Latimeria chalumnae.</title>
        <authorList>
            <person name="Di Palma F."/>
            <person name="Alfoldi J."/>
            <person name="Johnson J."/>
            <person name="Berlin A."/>
            <person name="Gnerre S."/>
            <person name="Jaffe D."/>
            <person name="MacCallum I."/>
            <person name="Young S."/>
            <person name="Walker B.J."/>
            <person name="Lander E."/>
            <person name="Lindblad-Toh K."/>
        </authorList>
    </citation>
    <scope>NUCLEOTIDE SEQUENCE [LARGE SCALE GENOMIC DNA]</scope>
    <source>
        <strain evidence="14">Wild caught</strain>
    </source>
</reference>
<keyword evidence="14" id="KW-1185">Reference proteome</keyword>
<dbReference type="SUPFAM" id="SSF48726">
    <property type="entry name" value="Immunoglobulin"/>
    <property type="match status" value="2"/>
</dbReference>
<evidence type="ECO:0000256" key="2">
    <source>
        <dbReference type="ARBA" id="ARBA00022692"/>
    </source>
</evidence>
<feature type="domain" description="Ig-like" evidence="12">
    <location>
        <begin position="144"/>
        <end position="236"/>
    </location>
</feature>
<dbReference type="OrthoDB" id="7225082at2759"/>
<feature type="transmembrane region" description="Helical" evidence="10">
    <location>
        <begin position="260"/>
        <end position="278"/>
    </location>
</feature>
<dbReference type="GO" id="GO:0050863">
    <property type="term" value="P:regulation of T cell activation"/>
    <property type="evidence" value="ECO:0007669"/>
    <property type="project" value="UniProtKB-ARBA"/>
</dbReference>
<dbReference type="Bgee" id="ENSLACG00000009897">
    <property type="expression patterns" value="Expressed in muscle tissue and 6 other cell types or tissues"/>
</dbReference>
<dbReference type="GO" id="GO:0009897">
    <property type="term" value="C:external side of plasma membrane"/>
    <property type="evidence" value="ECO:0007669"/>
    <property type="project" value="TreeGrafter"/>
</dbReference>
<keyword evidence="8" id="KW-0393">Immunoglobulin domain</keyword>
<dbReference type="GO" id="GO:0001817">
    <property type="term" value="P:regulation of cytokine production"/>
    <property type="evidence" value="ECO:0007669"/>
    <property type="project" value="TreeGrafter"/>
</dbReference>
<dbReference type="InterPro" id="IPR013106">
    <property type="entry name" value="Ig_V-set"/>
</dbReference>
<dbReference type="GO" id="GO:0005102">
    <property type="term" value="F:signaling receptor binding"/>
    <property type="evidence" value="ECO:0007669"/>
    <property type="project" value="TreeGrafter"/>
</dbReference>
<dbReference type="AlphaFoldDB" id="H3ANM9"/>
<reference evidence="13" key="3">
    <citation type="submission" date="2025-09" db="UniProtKB">
        <authorList>
            <consortium name="Ensembl"/>
        </authorList>
    </citation>
    <scope>IDENTIFICATION</scope>
</reference>
<evidence type="ECO:0000259" key="12">
    <source>
        <dbReference type="PROSITE" id="PS50835"/>
    </source>
</evidence>
<dbReference type="RefSeq" id="XP_064424514.1">
    <property type="nucleotide sequence ID" value="XM_064568444.1"/>
</dbReference>
<dbReference type="InterPro" id="IPR053896">
    <property type="entry name" value="BTN3A2-like_Ig-C"/>
</dbReference>
<keyword evidence="5 10" id="KW-0472">Membrane</keyword>
<evidence type="ECO:0000256" key="5">
    <source>
        <dbReference type="ARBA" id="ARBA00023136"/>
    </source>
</evidence>
<dbReference type="InterPro" id="IPR013783">
    <property type="entry name" value="Ig-like_fold"/>
</dbReference>
<dbReference type="GO" id="GO:1903037">
    <property type="term" value="P:regulation of leukocyte cell-cell adhesion"/>
    <property type="evidence" value="ECO:0007669"/>
    <property type="project" value="UniProtKB-ARBA"/>
</dbReference>
<keyword evidence="3 11" id="KW-0732">Signal</keyword>
<gene>
    <name evidence="13" type="primary">LOC102351700</name>
</gene>
<comment type="subcellular location">
    <subcellularLocation>
        <location evidence="1">Membrane</location>
    </subcellularLocation>
</comment>
<sequence length="281" mass="31873">MWLQYPQPFNLLFLLFATLNTAYNLVVTTTHSTLVARVGENVTLDCSFSPKTYSGLMIQWNLLSPSPKSAYNFFENHSSLEYQDDQYKSRTQVNESMFFEGNATLILRDIGIMDEGTYQCYIRTTGDYGEVTLELKVAAPYTEPEVTCQADCTIYHTDRQINLVCTSEGGYPEAEVEWTFLNGTPIITPDQSNHTRDGQGLFQMKSTIQLEEDVSHSILCVLKNPLINQNTNVRTTCCTSLSPRMDYPGKLEMKRKRDGLIASLVVFIFTTLTILALLQWC</sequence>
<dbReference type="eggNOG" id="ENOG502ST1W">
    <property type="taxonomic scope" value="Eukaryota"/>
</dbReference>
<dbReference type="GeneID" id="102351700"/>
<feature type="domain" description="Ig-like" evidence="12">
    <location>
        <begin position="6"/>
        <end position="138"/>
    </location>
</feature>
<evidence type="ECO:0000313" key="13">
    <source>
        <dbReference type="Ensembl" id="ENSLACP00000011250.1"/>
    </source>
</evidence>
<dbReference type="Pfam" id="PF07686">
    <property type="entry name" value="V-set"/>
    <property type="match status" value="1"/>
</dbReference>
<dbReference type="Proteomes" id="UP000008672">
    <property type="component" value="Unassembled WGS sequence"/>
</dbReference>
<dbReference type="GeneTree" id="ENSGT00940000154641"/>
<dbReference type="EMBL" id="AFYH01155701">
    <property type="status" value="NOT_ANNOTATED_CDS"/>
    <property type="molecule type" value="Genomic_DNA"/>
</dbReference>
<evidence type="ECO:0000256" key="11">
    <source>
        <dbReference type="SAM" id="SignalP"/>
    </source>
</evidence>
<dbReference type="GO" id="GO:0050852">
    <property type="term" value="P:T cell receptor signaling pathway"/>
    <property type="evidence" value="ECO:0007669"/>
    <property type="project" value="TreeGrafter"/>
</dbReference>
<dbReference type="Ensembl" id="ENSLACT00000011334.1">
    <property type="protein sequence ID" value="ENSLACP00000011250.1"/>
    <property type="gene ID" value="ENSLACG00000009897.1"/>
</dbReference>
<dbReference type="PANTHER" id="PTHR24100">
    <property type="entry name" value="BUTYROPHILIN"/>
    <property type="match status" value="1"/>
</dbReference>
<protein>
    <recommendedName>
        <fullName evidence="12">Ig-like domain-containing protein</fullName>
    </recommendedName>
</protein>
<dbReference type="RefSeq" id="XP_064424513.1">
    <property type="nucleotide sequence ID" value="XM_064568443.1"/>
</dbReference>
<name>H3ANM9_LATCH</name>
<evidence type="ECO:0000256" key="9">
    <source>
        <dbReference type="ARBA" id="ARBA00038221"/>
    </source>
</evidence>
<organism evidence="13 14">
    <name type="scientific">Latimeria chalumnae</name>
    <name type="common">Coelacanth</name>
    <dbReference type="NCBI Taxonomy" id="7897"/>
    <lineage>
        <taxon>Eukaryota</taxon>
        <taxon>Metazoa</taxon>
        <taxon>Chordata</taxon>
        <taxon>Craniata</taxon>
        <taxon>Vertebrata</taxon>
        <taxon>Euteleostomi</taxon>
        <taxon>Coelacanthiformes</taxon>
        <taxon>Coelacanthidae</taxon>
        <taxon>Latimeria</taxon>
    </lineage>
</organism>
<feature type="chain" id="PRO_5003580078" description="Ig-like domain-containing protein" evidence="11">
    <location>
        <begin position="23"/>
        <end position="281"/>
    </location>
</feature>
<reference evidence="13" key="2">
    <citation type="submission" date="2025-08" db="UniProtKB">
        <authorList>
            <consortium name="Ensembl"/>
        </authorList>
    </citation>
    <scope>IDENTIFICATION</scope>
</reference>
<keyword evidence="7" id="KW-0325">Glycoprotein</keyword>